<dbReference type="PROSITE" id="PS50863">
    <property type="entry name" value="B3"/>
    <property type="match status" value="3"/>
</dbReference>
<feature type="region of interest" description="Disordered" evidence="6">
    <location>
        <begin position="112"/>
        <end position="133"/>
    </location>
</feature>
<comment type="subcellular location">
    <subcellularLocation>
        <location evidence="1">Nucleus</location>
    </subcellularLocation>
</comment>
<sequence length="561" mass="64332">LFTSKTPHFFKIILDDTVQDGKLGIPRSFVKKHGKDLPNSVLLKVPSGAEWKVELKRCDGEVWLQNGWKEFAKYYFVGFGHLLVFRYEQNSYFSVVIFDPSCSEIRYSYTTTHREDHSNRDKNLKEPEKEETGDDISVEILESPCPKTRMRSPLSCPRPYKVMRSNSTDKINSTHKLNTSSELRHKETHAKGEDVKQFKSELKSQCYVQELGGYFVKEGGEGTNTYRRGPRSEILEIMQPISAVEKAEHFQRAYAYKSDNPLFAVIMQPSCVKHRYELYLPSAISKKYFTKEQGDVFLYNPDGKTWSGNYIVRTSSHGRARLGRIWRVFAEDNHLNVGDVCVFELIKGTEISMKVFIFRMAEETDCHLSPTTGSEGNQFKPMRSLSNEIDSDFINKGDAGISSSLNQFTAQGFKLPQVPKIENRNIKQVKCEERPSRLCNQRSSCTSVPTPRALAAATEFISEYPFFKKVVQPSHLSKCNVTVGHEFIKMLNQQIGEQNVTLQIAERSWPVKLICYPKHGKLSKGWLQFARENSLRLGDVCIFELIKRDEAVFKVFIIRGD</sequence>
<accession>A0A1Q3D9A6</accession>
<evidence type="ECO:0000313" key="9">
    <source>
        <dbReference type="Proteomes" id="UP000187406"/>
    </source>
</evidence>
<dbReference type="InterPro" id="IPR003340">
    <property type="entry name" value="B3_DNA-bd"/>
</dbReference>
<feature type="compositionally biased region" description="Basic and acidic residues" evidence="6">
    <location>
        <begin position="112"/>
        <end position="130"/>
    </location>
</feature>
<organism evidence="8 9">
    <name type="scientific">Cephalotus follicularis</name>
    <name type="common">Albany pitcher plant</name>
    <dbReference type="NCBI Taxonomy" id="3775"/>
    <lineage>
        <taxon>Eukaryota</taxon>
        <taxon>Viridiplantae</taxon>
        <taxon>Streptophyta</taxon>
        <taxon>Embryophyta</taxon>
        <taxon>Tracheophyta</taxon>
        <taxon>Spermatophyta</taxon>
        <taxon>Magnoliopsida</taxon>
        <taxon>eudicotyledons</taxon>
        <taxon>Gunneridae</taxon>
        <taxon>Pentapetalae</taxon>
        <taxon>rosids</taxon>
        <taxon>fabids</taxon>
        <taxon>Oxalidales</taxon>
        <taxon>Cephalotaceae</taxon>
        <taxon>Cephalotus</taxon>
    </lineage>
</organism>
<comment type="caution">
    <text evidence="8">The sequence shown here is derived from an EMBL/GenBank/DDBJ whole genome shotgun (WGS) entry which is preliminary data.</text>
</comment>
<dbReference type="GO" id="GO:0003677">
    <property type="term" value="F:DNA binding"/>
    <property type="evidence" value="ECO:0007669"/>
    <property type="project" value="UniProtKB-KW"/>
</dbReference>
<keyword evidence="2" id="KW-0805">Transcription regulation</keyword>
<feature type="domain" description="TF-B3" evidence="7">
    <location>
        <begin position="263"/>
        <end position="361"/>
    </location>
</feature>
<dbReference type="Gene3D" id="2.40.330.10">
    <property type="entry name" value="DNA-binding pseudobarrel domain"/>
    <property type="match status" value="3"/>
</dbReference>
<feature type="domain" description="TF-B3" evidence="7">
    <location>
        <begin position="466"/>
        <end position="561"/>
    </location>
</feature>
<dbReference type="Proteomes" id="UP000187406">
    <property type="component" value="Unassembled WGS sequence"/>
</dbReference>
<dbReference type="PANTHER" id="PTHR31920:SF108">
    <property type="entry name" value="B3 DOMAIN-CONTAINING TRANSCRIPTION FACTOR VRN1-LIKE"/>
    <property type="match status" value="1"/>
</dbReference>
<keyword evidence="5" id="KW-0539">Nucleus</keyword>
<evidence type="ECO:0000256" key="5">
    <source>
        <dbReference type="ARBA" id="ARBA00023242"/>
    </source>
</evidence>
<dbReference type="EMBL" id="BDDD01005236">
    <property type="protein sequence ID" value="GAV89077.1"/>
    <property type="molecule type" value="Genomic_DNA"/>
</dbReference>
<dbReference type="AlphaFoldDB" id="A0A1Q3D9A6"/>
<evidence type="ECO:0000313" key="8">
    <source>
        <dbReference type="EMBL" id="GAV89077.1"/>
    </source>
</evidence>
<name>A0A1Q3D9A6_CEPFO</name>
<feature type="region of interest" description="Disordered" evidence="6">
    <location>
        <begin position="171"/>
        <end position="192"/>
    </location>
</feature>
<evidence type="ECO:0000256" key="1">
    <source>
        <dbReference type="ARBA" id="ARBA00004123"/>
    </source>
</evidence>
<dbReference type="STRING" id="3775.A0A1Q3D9A6"/>
<dbReference type="SUPFAM" id="SSF101936">
    <property type="entry name" value="DNA-binding pseudobarrel domain"/>
    <property type="match status" value="3"/>
</dbReference>
<protein>
    <submittedName>
        <fullName evidence="8">B3 domain-containing protein</fullName>
    </submittedName>
</protein>
<reference evidence="9" key="1">
    <citation type="submission" date="2016-04" db="EMBL/GenBank/DDBJ databases">
        <title>Cephalotus genome sequencing.</title>
        <authorList>
            <person name="Fukushima K."/>
            <person name="Hasebe M."/>
            <person name="Fang X."/>
        </authorList>
    </citation>
    <scope>NUCLEOTIDE SEQUENCE [LARGE SCALE GENOMIC DNA]</scope>
    <source>
        <strain evidence="9">cv. St1</strain>
    </source>
</reference>
<dbReference type="InterPro" id="IPR050655">
    <property type="entry name" value="Plant_B3_domain"/>
</dbReference>
<keyword evidence="3" id="KW-0238">DNA-binding</keyword>
<evidence type="ECO:0000256" key="2">
    <source>
        <dbReference type="ARBA" id="ARBA00023015"/>
    </source>
</evidence>
<feature type="non-terminal residue" evidence="8">
    <location>
        <position position="1"/>
    </location>
</feature>
<evidence type="ECO:0000256" key="3">
    <source>
        <dbReference type="ARBA" id="ARBA00023125"/>
    </source>
</evidence>
<keyword evidence="4" id="KW-0804">Transcription</keyword>
<evidence type="ECO:0000256" key="4">
    <source>
        <dbReference type="ARBA" id="ARBA00023163"/>
    </source>
</evidence>
<dbReference type="PANTHER" id="PTHR31920">
    <property type="entry name" value="B3 DOMAIN-CONTAINING"/>
    <property type="match status" value="1"/>
</dbReference>
<feature type="non-terminal residue" evidence="8">
    <location>
        <position position="561"/>
    </location>
</feature>
<dbReference type="Pfam" id="PF02362">
    <property type="entry name" value="B3"/>
    <property type="match status" value="3"/>
</dbReference>
<feature type="compositionally biased region" description="Basic and acidic residues" evidence="6">
    <location>
        <begin position="182"/>
        <end position="192"/>
    </location>
</feature>
<dbReference type="InterPro" id="IPR015300">
    <property type="entry name" value="DNA-bd_pseudobarrel_sf"/>
</dbReference>
<dbReference type="OrthoDB" id="1688597at2759"/>
<evidence type="ECO:0000259" key="7">
    <source>
        <dbReference type="PROSITE" id="PS50863"/>
    </source>
</evidence>
<feature type="domain" description="TF-B3" evidence="7">
    <location>
        <begin position="8"/>
        <end position="101"/>
    </location>
</feature>
<dbReference type="SMART" id="SM01019">
    <property type="entry name" value="B3"/>
    <property type="match status" value="3"/>
</dbReference>
<evidence type="ECO:0000256" key="6">
    <source>
        <dbReference type="SAM" id="MobiDB-lite"/>
    </source>
</evidence>
<dbReference type="GO" id="GO:0005634">
    <property type="term" value="C:nucleus"/>
    <property type="evidence" value="ECO:0007669"/>
    <property type="project" value="UniProtKB-SubCell"/>
</dbReference>
<feature type="compositionally biased region" description="Polar residues" evidence="6">
    <location>
        <begin position="171"/>
        <end position="181"/>
    </location>
</feature>
<gene>
    <name evidence="8" type="ORF">CFOL_v3_32497</name>
</gene>
<keyword evidence="9" id="KW-1185">Reference proteome</keyword>
<dbReference type="CDD" id="cd10017">
    <property type="entry name" value="B3_DNA"/>
    <property type="match status" value="3"/>
</dbReference>
<proteinExistence type="predicted"/>
<dbReference type="InParanoid" id="A0A1Q3D9A6"/>